<evidence type="ECO:0000313" key="2">
    <source>
        <dbReference type="Proteomes" id="UP000234323"/>
    </source>
</evidence>
<protein>
    <submittedName>
        <fullName evidence="1">Uncharacterized protein</fullName>
    </submittedName>
</protein>
<reference evidence="1 2" key="1">
    <citation type="submission" date="2015-10" db="EMBL/GenBank/DDBJ databases">
        <title>Genome analyses suggest a sexual origin of heterokaryosis in a supposedly ancient asexual fungus.</title>
        <authorList>
            <person name="Ropars J."/>
            <person name="Sedzielewska K."/>
            <person name="Noel J."/>
            <person name="Charron P."/>
            <person name="Farinelli L."/>
            <person name="Marton T."/>
            <person name="Kruger M."/>
            <person name="Pelin A."/>
            <person name="Brachmann A."/>
            <person name="Corradi N."/>
        </authorList>
    </citation>
    <scope>NUCLEOTIDE SEQUENCE [LARGE SCALE GENOMIC DNA]</scope>
    <source>
        <strain evidence="1 2">A4</strain>
    </source>
</reference>
<comment type="caution">
    <text evidence="1">The sequence shown here is derived from an EMBL/GenBank/DDBJ whole genome shotgun (WGS) entry which is preliminary data.</text>
</comment>
<dbReference type="Proteomes" id="UP000234323">
    <property type="component" value="Unassembled WGS sequence"/>
</dbReference>
<dbReference type="VEuPathDB" id="FungiDB:RhiirA1_502647"/>
<gene>
    <name evidence="1" type="ORF">RhiirA4_470062</name>
</gene>
<name>A0A2I1H0S9_9GLOM</name>
<sequence length="179" mass="20983">MRGFFDDPNRHIVEWPNTALEESRRKSEGRPKQPDFTVSVVHQLQRKAVLFVGEVGPPSQKDKGADVKVIGFQCVDYKIDFYIMDLVKGIYTMLHVGQMTFPASIKEMHSFVDEIDLLFRVREIFRESFNVLYTNLCHPSPPLTKASFKRDTLKSSKFRQLVHKTHNVNRPYPFWYGRF</sequence>
<evidence type="ECO:0000313" key="1">
    <source>
        <dbReference type="EMBL" id="PKY52431.1"/>
    </source>
</evidence>
<dbReference type="EMBL" id="LLXI01001204">
    <property type="protein sequence ID" value="PKY52431.1"/>
    <property type="molecule type" value="Genomic_DNA"/>
</dbReference>
<dbReference type="AlphaFoldDB" id="A0A2I1H0S9"/>
<organism evidence="1 2">
    <name type="scientific">Rhizophagus irregularis</name>
    <dbReference type="NCBI Taxonomy" id="588596"/>
    <lineage>
        <taxon>Eukaryota</taxon>
        <taxon>Fungi</taxon>
        <taxon>Fungi incertae sedis</taxon>
        <taxon>Mucoromycota</taxon>
        <taxon>Glomeromycotina</taxon>
        <taxon>Glomeromycetes</taxon>
        <taxon>Glomerales</taxon>
        <taxon>Glomeraceae</taxon>
        <taxon>Rhizophagus</taxon>
    </lineage>
</organism>
<proteinExistence type="predicted"/>
<accession>A0A2I1H0S9</accession>
<dbReference type="VEuPathDB" id="FungiDB:FUN_023100"/>
<keyword evidence="2" id="KW-1185">Reference proteome</keyword>